<sequence length="180" mass="20159">MHINAKKMAVSGILMAVTVLLVCFGGILESNTLFLLAGAAFCVGIIIKEYGLKTGVAFFIGSVILSLLFTPQKLHCITFALMGGYIVLIEAVFRILGMHPDWKQRKLYFNLSKVLVFNLLYLPALFIAPKLFFAGKLSDKARLILILGGQAALFIYDKAYEYFLVQIWEKLRNKLFGKQN</sequence>
<accession>A0ABR7P983</accession>
<comment type="caution">
    <text evidence="2">The sequence shown here is derived from an EMBL/GenBank/DDBJ whole genome shotgun (WGS) entry which is preliminary data.</text>
</comment>
<name>A0ABR7P983_9FIRM</name>
<proteinExistence type="predicted"/>
<feature type="transmembrane region" description="Helical" evidence="1">
    <location>
        <begin position="76"/>
        <end position="95"/>
    </location>
</feature>
<evidence type="ECO:0000256" key="1">
    <source>
        <dbReference type="SAM" id="Phobius"/>
    </source>
</evidence>
<dbReference type="EMBL" id="JACRTP010000002">
    <property type="protein sequence ID" value="MBC8627968.1"/>
    <property type="molecule type" value="Genomic_DNA"/>
</dbReference>
<keyword evidence="1" id="KW-1133">Transmembrane helix</keyword>
<feature type="transmembrane region" description="Helical" evidence="1">
    <location>
        <begin position="115"/>
        <end position="133"/>
    </location>
</feature>
<keyword evidence="1" id="KW-0812">Transmembrane</keyword>
<protein>
    <recommendedName>
        <fullName evidence="4">DUF2232 domain-containing protein</fullName>
    </recommendedName>
</protein>
<gene>
    <name evidence="2" type="ORF">H8712_04970</name>
</gene>
<keyword evidence="3" id="KW-1185">Reference proteome</keyword>
<dbReference type="Proteomes" id="UP000661649">
    <property type="component" value="Unassembled WGS sequence"/>
</dbReference>
<reference evidence="2 3" key="1">
    <citation type="submission" date="2020-08" db="EMBL/GenBank/DDBJ databases">
        <title>Genome public.</title>
        <authorList>
            <person name="Liu C."/>
            <person name="Sun Q."/>
        </authorList>
    </citation>
    <scope>NUCLEOTIDE SEQUENCE [LARGE SCALE GENOMIC DNA]</scope>
    <source>
        <strain evidence="2 3">3_YM_SP_D4_24.mj</strain>
    </source>
</reference>
<dbReference type="RefSeq" id="WP_117456094.1">
    <property type="nucleotide sequence ID" value="NZ_JACRTP010000002.1"/>
</dbReference>
<evidence type="ECO:0008006" key="4">
    <source>
        <dbReference type="Google" id="ProtNLM"/>
    </source>
</evidence>
<feature type="transmembrane region" description="Helical" evidence="1">
    <location>
        <begin position="52"/>
        <end position="69"/>
    </location>
</feature>
<keyword evidence="1" id="KW-0472">Membrane</keyword>
<organism evidence="2 3">
    <name type="scientific">Blautia stercoris</name>
    <dbReference type="NCBI Taxonomy" id="871664"/>
    <lineage>
        <taxon>Bacteria</taxon>
        <taxon>Bacillati</taxon>
        <taxon>Bacillota</taxon>
        <taxon>Clostridia</taxon>
        <taxon>Lachnospirales</taxon>
        <taxon>Lachnospiraceae</taxon>
        <taxon>Blautia</taxon>
    </lineage>
</organism>
<evidence type="ECO:0000313" key="2">
    <source>
        <dbReference type="EMBL" id="MBC8627968.1"/>
    </source>
</evidence>
<evidence type="ECO:0000313" key="3">
    <source>
        <dbReference type="Proteomes" id="UP000661649"/>
    </source>
</evidence>